<keyword evidence="2" id="KW-0808">Transferase</keyword>
<dbReference type="InterPro" id="IPR025960">
    <property type="entry name" value="RVT_N"/>
</dbReference>
<dbReference type="Pfam" id="PF00078">
    <property type="entry name" value="RVT_1"/>
    <property type="match status" value="1"/>
</dbReference>
<dbReference type="Pfam" id="PF13655">
    <property type="entry name" value="RVT_N"/>
    <property type="match status" value="1"/>
</dbReference>
<sequence length="512" mass="60103">MRNTLPKTKPAASPITGWKQFDWSKIRKYVDRMQQRIYRAESLGRKRTVRNLQRILMHSKAALLLSIKRITQDNRGKRTAGIDGNIVANDSERIMLYEKMKKLRVNQHNPKPSYRIYIKKKNGKLRPLSIPTIMDRVWQNAVKLALEPQWEYHFESTSYGFRPGRGCHDAIERIFQYLVFGKRRWIFEGDFKGCFDNLNHTYIMKQIQRFPAHKLIHKWLEAGYVDNGTFHLTDAGSGQGSILSPLIANIALHGMEDILGIKYYINKNAAGRTWAVNTSKYAMTRYADDFVIMCYSKEDAEAVYSKLTPYLKERGLELEENKIRVIDISEGFDFLGFNVRRYPASSKDKLLIKPSKDSIKKFRQKVADTVKDCYGHNVEVLIRKLNPIIRGTANYWKAEVSSKVFSAMDKYIVNITYRFLAKTHHNKNHIWIKKRYFRKDIRGISKNRWILSSPTQMNLQLIKMSWTHIERHTLIKFKASPFNSNLSKYFYYRKRKESNQTFGEQVCLSCMS</sequence>
<keyword evidence="3" id="KW-1185">Reference proteome</keyword>
<dbReference type="InterPro" id="IPR030931">
    <property type="entry name" value="Group_II_RT_mat"/>
</dbReference>
<evidence type="ECO:0000313" key="2">
    <source>
        <dbReference type="EMBL" id="MBU3878780.1"/>
    </source>
</evidence>
<dbReference type="Proteomes" id="UP000723714">
    <property type="component" value="Unassembled WGS sequence"/>
</dbReference>
<keyword evidence="2" id="KW-0548">Nucleotidyltransferase</keyword>
<dbReference type="PANTHER" id="PTHR34047">
    <property type="entry name" value="NUCLEAR INTRON MATURASE 1, MITOCHONDRIAL-RELATED"/>
    <property type="match status" value="1"/>
</dbReference>
<dbReference type="CDD" id="cd01651">
    <property type="entry name" value="RT_G2_intron"/>
    <property type="match status" value="1"/>
</dbReference>
<dbReference type="EMBL" id="JABACJ020000054">
    <property type="protein sequence ID" value="MBU3878780.1"/>
    <property type="molecule type" value="Genomic_DNA"/>
</dbReference>
<organism evidence="2 3">
    <name type="scientific">Faecalicatena faecalis</name>
    <dbReference type="NCBI Taxonomy" id="2726362"/>
    <lineage>
        <taxon>Bacteria</taxon>
        <taxon>Bacillati</taxon>
        <taxon>Bacillota</taxon>
        <taxon>Clostridia</taxon>
        <taxon>Lachnospirales</taxon>
        <taxon>Lachnospiraceae</taxon>
        <taxon>Faecalicatena</taxon>
    </lineage>
</organism>
<feature type="domain" description="Reverse transcriptase" evidence="1">
    <location>
        <begin position="99"/>
        <end position="339"/>
    </location>
</feature>
<evidence type="ECO:0000313" key="3">
    <source>
        <dbReference type="Proteomes" id="UP000723714"/>
    </source>
</evidence>
<name>A0ABS6DAW5_9FIRM</name>
<proteinExistence type="predicted"/>
<keyword evidence="2" id="KW-0695">RNA-directed DNA polymerase</keyword>
<protein>
    <submittedName>
        <fullName evidence="2">Group II intron reverse transcriptase/maturase</fullName>
        <ecNumber evidence="2">2.7.7.49</ecNumber>
    </submittedName>
</protein>
<dbReference type="PROSITE" id="PS50878">
    <property type="entry name" value="RT_POL"/>
    <property type="match status" value="1"/>
</dbReference>
<dbReference type="InterPro" id="IPR013597">
    <property type="entry name" value="Mat_intron_G2"/>
</dbReference>
<dbReference type="InterPro" id="IPR000477">
    <property type="entry name" value="RT_dom"/>
</dbReference>
<evidence type="ECO:0000259" key="1">
    <source>
        <dbReference type="PROSITE" id="PS50878"/>
    </source>
</evidence>
<accession>A0ABS6DAW5</accession>
<comment type="caution">
    <text evidence="2">The sequence shown here is derived from an EMBL/GenBank/DDBJ whole genome shotgun (WGS) entry which is preliminary data.</text>
</comment>
<dbReference type="PANTHER" id="PTHR34047:SF10">
    <property type="entry name" value="GROUP II INTRON-ASSOCIATED OPEN READING FRAME"/>
    <property type="match status" value="1"/>
</dbReference>
<reference evidence="2 3" key="1">
    <citation type="submission" date="2021-06" db="EMBL/GenBank/DDBJ databases">
        <title>Faecalicatena sp. nov. isolated from porcine feces.</title>
        <authorList>
            <person name="Oh B.S."/>
            <person name="Lee J.H."/>
        </authorList>
    </citation>
    <scope>NUCLEOTIDE SEQUENCE [LARGE SCALE GENOMIC DNA]</scope>
    <source>
        <strain evidence="2 3">AGMB00832</strain>
    </source>
</reference>
<dbReference type="GO" id="GO:0003964">
    <property type="term" value="F:RNA-directed DNA polymerase activity"/>
    <property type="evidence" value="ECO:0007669"/>
    <property type="project" value="UniProtKB-KW"/>
</dbReference>
<dbReference type="RefSeq" id="WP_216245726.1">
    <property type="nucleotide sequence ID" value="NZ_JABACJ020000054.1"/>
</dbReference>
<dbReference type="Pfam" id="PF08388">
    <property type="entry name" value="GIIM"/>
    <property type="match status" value="1"/>
</dbReference>
<dbReference type="EC" id="2.7.7.49" evidence="2"/>
<gene>
    <name evidence="2" type="primary">ltrA</name>
    <name evidence="2" type="ORF">HGO97_023575</name>
</gene>
<dbReference type="InterPro" id="IPR051083">
    <property type="entry name" value="GrpII_Intron_Splice-Mob/Def"/>
</dbReference>
<dbReference type="NCBIfam" id="TIGR04416">
    <property type="entry name" value="group_II_RT_mat"/>
    <property type="match status" value="1"/>
</dbReference>